<protein>
    <submittedName>
        <fullName evidence="2">Uncharacterized protein</fullName>
    </submittedName>
</protein>
<dbReference type="EMBL" id="FMAR01000008">
    <property type="protein sequence ID" value="SCC43023.1"/>
    <property type="molecule type" value="Genomic_DNA"/>
</dbReference>
<evidence type="ECO:0000313" key="2">
    <source>
        <dbReference type="EMBL" id="SCC43023.1"/>
    </source>
</evidence>
<proteinExistence type="predicted"/>
<accession>A0A1C4EHE2</accession>
<keyword evidence="1" id="KW-0472">Membrane</keyword>
<feature type="transmembrane region" description="Helical" evidence="1">
    <location>
        <begin position="6"/>
        <end position="24"/>
    </location>
</feature>
<feature type="transmembrane region" description="Helical" evidence="1">
    <location>
        <begin position="69"/>
        <end position="92"/>
    </location>
</feature>
<dbReference type="Proteomes" id="UP000242818">
    <property type="component" value="Unassembled WGS sequence"/>
</dbReference>
<sequence>MIFYKYLLDITRFNVLFFVLVWLISTLNIALGLSATLGMFVSLGVFHYFQEIEYYFYRNAGWSKWALFSRAWIINAALCFIIYLLRVCFTIWR</sequence>
<evidence type="ECO:0000256" key="1">
    <source>
        <dbReference type="SAM" id="Phobius"/>
    </source>
</evidence>
<evidence type="ECO:0000313" key="3">
    <source>
        <dbReference type="Proteomes" id="UP000242818"/>
    </source>
</evidence>
<organism evidence="2 3">
    <name type="scientific">Chitinophaga costaii</name>
    <dbReference type="NCBI Taxonomy" id="1335309"/>
    <lineage>
        <taxon>Bacteria</taxon>
        <taxon>Pseudomonadati</taxon>
        <taxon>Bacteroidota</taxon>
        <taxon>Chitinophagia</taxon>
        <taxon>Chitinophagales</taxon>
        <taxon>Chitinophagaceae</taxon>
        <taxon>Chitinophaga</taxon>
    </lineage>
</organism>
<keyword evidence="1" id="KW-0812">Transmembrane</keyword>
<name>A0A1C4EHE2_9BACT</name>
<gene>
    <name evidence="2" type="ORF">GA0116948_108117</name>
</gene>
<keyword evidence="3" id="KW-1185">Reference proteome</keyword>
<keyword evidence="1" id="KW-1133">Transmembrane helix</keyword>
<dbReference type="RefSeq" id="WP_089712746.1">
    <property type="nucleotide sequence ID" value="NZ_FMAR01000008.1"/>
</dbReference>
<reference evidence="2 3" key="1">
    <citation type="submission" date="2016-08" db="EMBL/GenBank/DDBJ databases">
        <authorList>
            <person name="Seilhamer J.J."/>
        </authorList>
    </citation>
    <scope>NUCLEOTIDE SEQUENCE [LARGE SCALE GENOMIC DNA]</scope>
    <source>
        <strain evidence="2 3">A37T2</strain>
    </source>
</reference>
<dbReference type="AlphaFoldDB" id="A0A1C4EHE2"/>
<dbReference type="OrthoDB" id="1454111at2"/>
<dbReference type="STRING" id="1335309.GA0116948_108117"/>